<dbReference type="InterPro" id="IPR035906">
    <property type="entry name" value="MetI-like_sf"/>
</dbReference>
<keyword evidence="5 7" id="KW-1133">Transmembrane helix</keyword>
<protein>
    <submittedName>
        <fullName evidence="9">N-acetylglucosamine transport system permease protein</fullName>
    </submittedName>
</protein>
<keyword evidence="3" id="KW-1003">Cell membrane</keyword>
<comment type="similarity">
    <text evidence="7">Belongs to the binding-protein-dependent transport system permease family.</text>
</comment>
<dbReference type="Pfam" id="PF00528">
    <property type="entry name" value="BPD_transp_1"/>
    <property type="match status" value="1"/>
</dbReference>
<name>A0ABR9KL75_9ACTN</name>
<evidence type="ECO:0000313" key="10">
    <source>
        <dbReference type="Proteomes" id="UP000661607"/>
    </source>
</evidence>
<evidence type="ECO:0000313" key="9">
    <source>
        <dbReference type="EMBL" id="MBE1562760.1"/>
    </source>
</evidence>
<sequence length="306" mass="33607">MSTERLRKYGFVAGFLVVPLTLYLVFVISPYIQAFQLALTSWNGYQRNPTYVGLANFGKLFDDEVFWQAIRNHAVILLVLPLLTIAFALFFAFLLNLGGGSRGAGMRGVWGSTFYKVVFFAPQVLAVAVVGVLWKAIFRPDESGVVNGALIKMGLDPVGWLTEPSLALWSLLAVMIWQAVGFYVVLFSAGMAAIPRDYFEAAALDGAGRFRLFFSITLPLLRDTIQVGWVYLGIAAFDCFALIQVLSVDAGGPDGATTVLPVEIYKTAFSYNKVGYASAMGVALFFLTITFAVLTLRVSRREKIEL</sequence>
<feature type="transmembrane region" description="Helical" evidence="7">
    <location>
        <begin position="166"/>
        <end position="186"/>
    </location>
</feature>
<evidence type="ECO:0000256" key="4">
    <source>
        <dbReference type="ARBA" id="ARBA00022692"/>
    </source>
</evidence>
<dbReference type="InterPro" id="IPR000515">
    <property type="entry name" value="MetI-like"/>
</dbReference>
<evidence type="ECO:0000256" key="1">
    <source>
        <dbReference type="ARBA" id="ARBA00004651"/>
    </source>
</evidence>
<feature type="transmembrane region" description="Helical" evidence="7">
    <location>
        <begin position="12"/>
        <end position="32"/>
    </location>
</feature>
<dbReference type="EMBL" id="JADBEF010000001">
    <property type="protein sequence ID" value="MBE1562760.1"/>
    <property type="molecule type" value="Genomic_DNA"/>
</dbReference>
<keyword evidence="2 7" id="KW-0813">Transport</keyword>
<evidence type="ECO:0000256" key="2">
    <source>
        <dbReference type="ARBA" id="ARBA00022448"/>
    </source>
</evidence>
<feature type="domain" description="ABC transmembrane type-1" evidence="8">
    <location>
        <begin position="70"/>
        <end position="295"/>
    </location>
</feature>
<dbReference type="RefSeq" id="WP_318781994.1">
    <property type="nucleotide sequence ID" value="NZ_BAAASY010000004.1"/>
</dbReference>
<feature type="transmembrane region" description="Helical" evidence="7">
    <location>
        <begin position="117"/>
        <end position="137"/>
    </location>
</feature>
<dbReference type="InterPro" id="IPR051393">
    <property type="entry name" value="ABC_transporter_permease"/>
</dbReference>
<dbReference type="PANTHER" id="PTHR30193">
    <property type="entry name" value="ABC TRANSPORTER PERMEASE PROTEIN"/>
    <property type="match status" value="1"/>
</dbReference>
<feature type="transmembrane region" description="Helical" evidence="7">
    <location>
        <begin position="274"/>
        <end position="296"/>
    </location>
</feature>
<accession>A0ABR9KL75</accession>
<comment type="subcellular location">
    <subcellularLocation>
        <location evidence="1 7">Cell membrane</location>
        <topology evidence="1 7">Multi-pass membrane protein</topology>
    </subcellularLocation>
</comment>
<evidence type="ECO:0000256" key="3">
    <source>
        <dbReference type="ARBA" id="ARBA00022475"/>
    </source>
</evidence>
<feature type="transmembrane region" description="Helical" evidence="7">
    <location>
        <begin position="229"/>
        <end position="247"/>
    </location>
</feature>
<comment type="caution">
    <text evidence="9">The sequence shown here is derived from an EMBL/GenBank/DDBJ whole genome shotgun (WGS) entry which is preliminary data.</text>
</comment>
<feature type="transmembrane region" description="Helical" evidence="7">
    <location>
        <begin position="74"/>
        <end position="97"/>
    </location>
</feature>
<keyword evidence="10" id="KW-1185">Reference proteome</keyword>
<organism evidence="9 10">
    <name type="scientific">Nonomuraea africana</name>
    <dbReference type="NCBI Taxonomy" id="46171"/>
    <lineage>
        <taxon>Bacteria</taxon>
        <taxon>Bacillati</taxon>
        <taxon>Actinomycetota</taxon>
        <taxon>Actinomycetes</taxon>
        <taxon>Streptosporangiales</taxon>
        <taxon>Streptosporangiaceae</taxon>
        <taxon>Nonomuraea</taxon>
    </lineage>
</organism>
<evidence type="ECO:0000256" key="7">
    <source>
        <dbReference type="RuleBase" id="RU363032"/>
    </source>
</evidence>
<dbReference type="Proteomes" id="UP000661607">
    <property type="component" value="Unassembled WGS sequence"/>
</dbReference>
<dbReference type="CDD" id="cd06261">
    <property type="entry name" value="TM_PBP2"/>
    <property type="match status" value="1"/>
</dbReference>
<evidence type="ECO:0000256" key="5">
    <source>
        <dbReference type="ARBA" id="ARBA00022989"/>
    </source>
</evidence>
<dbReference type="PROSITE" id="PS50928">
    <property type="entry name" value="ABC_TM1"/>
    <property type="match status" value="1"/>
</dbReference>
<evidence type="ECO:0000259" key="8">
    <source>
        <dbReference type="PROSITE" id="PS50928"/>
    </source>
</evidence>
<dbReference type="Gene3D" id="1.10.3720.10">
    <property type="entry name" value="MetI-like"/>
    <property type="match status" value="1"/>
</dbReference>
<evidence type="ECO:0000256" key="6">
    <source>
        <dbReference type="ARBA" id="ARBA00023136"/>
    </source>
</evidence>
<dbReference type="SUPFAM" id="SSF161098">
    <property type="entry name" value="MetI-like"/>
    <property type="match status" value="1"/>
</dbReference>
<reference evidence="9 10" key="1">
    <citation type="submission" date="2020-10" db="EMBL/GenBank/DDBJ databases">
        <title>Sequencing the genomes of 1000 actinobacteria strains.</title>
        <authorList>
            <person name="Klenk H.-P."/>
        </authorList>
    </citation>
    <scope>NUCLEOTIDE SEQUENCE [LARGE SCALE GENOMIC DNA]</scope>
    <source>
        <strain evidence="9 10">DSM 43748</strain>
    </source>
</reference>
<gene>
    <name evidence="9" type="ORF">H4W81_005539</name>
</gene>
<proteinExistence type="inferred from homology"/>
<dbReference type="PANTHER" id="PTHR30193:SF41">
    <property type="entry name" value="DIACETYLCHITOBIOSE UPTAKE SYSTEM PERMEASE PROTEIN NGCF"/>
    <property type="match status" value="1"/>
</dbReference>
<keyword evidence="6 7" id="KW-0472">Membrane</keyword>
<keyword evidence="4 7" id="KW-0812">Transmembrane</keyword>